<sequence length="323" mass="35667">MTVIMPDQIAHFSESLPQQLSQVVRRWSPLEALQDTAIAEVQLVRADAPSSFHCAVYEPCLCFVVQGSKTVLLGDKEIVYTGPSYMASAVHLPVTGRIDHATPEKPFLAVKVSVDPQEVAGLILELGEKAPPAGNDAICSEMDCGLKSAPMDARMQGALYRLLSLLDSPEDIKVLSPLARRELIYRALMGEMGPHMRRFAASDSQANRIAQVIYALKEHYTQPLKIRELAAAVNMSESTLYHSFRQVTRMSPLQYQKKLRLHEARRLMLAEGLEAATASYRVGYESPSHFSREYSRMFGAPPRADVSQLRGARTAVLPAEASA</sequence>
<protein>
    <recommendedName>
        <fullName evidence="3">HTH araC/xylS-type domain-containing protein</fullName>
    </recommendedName>
</protein>
<dbReference type="Pfam" id="PF12833">
    <property type="entry name" value="HTH_18"/>
    <property type="match status" value="1"/>
</dbReference>
<name>A0A0F9VYN1_9ZZZZ</name>
<keyword evidence="2" id="KW-0804">Transcription</keyword>
<dbReference type="InterPro" id="IPR009594">
    <property type="entry name" value="Tscrpt_reg_HTH_AraC_N"/>
</dbReference>
<dbReference type="PROSITE" id="PS01124">
    <property type="entry name" value="HTH_ARAC_FAMILY_2"/>
    <property type="match status" value="1"/>
</dbReference>
<dbReference type="AlphaFoldDB" id="A0A0F9VYN1"/>
<accession>A0A0F9VYN1</accession>
<dbReference type="InterPro" id="IPR018060">
    <property type="entry name" value="HTH_AraC"/>
</dbReference>
<comment type="caution">
    <text evidence="4">The sequence shown here is derived from an EMBL/GenBank/DDBJ whole genome shotgun (WGS) entry which is preliminary data.</text>
</comment>
<dbReference type="PANTHER" id="PTHR43436">
    <property type="entry name" value="ARAC-FAMILY TRANSCRIPTIONAL REGULATOR"/>
    <property type="match status" value="1"/>
</dbReference>
<dbReference type="SMART" id="SM00342">
    <property type="entry name" value="HTH_ARAC"/>
    <property type="match status" value="1"/>
</dbReference>
<proteinExistence type="predicted"/>
<dbReference type="Gene3D" id="1.10.10.60">
    <property type="entry name" value="Homeodomain-like"/>
    <property type="match status" value="1"/>
</dbReference>
<dbReference type="GO" id="GO:0043565">
    <property type="term" value="F:sequence-specific DNA binding"/>
    <property type="evidence" value="ECO:0007669"/>
    <property type="project" value="InterPro"/>
</dbReference>
<evidence type="ECO:0000259" key="3">
    <source>
        <dbReference type="PROSITE" id="PS01124"/>
    </source>
</evidence>
<keyword evidence="1" id="KW-0805">Transcription regulation</keyword>
<gene>
    <name evidence="4" type="ORF">LCGC14_0026730</name>
</gene>
<reference evidence="4" key="1">
    <citation type="journal article" date="2015" name="Nature">
        <title>Complex archaea that bridge the gap between prokaryotes and eukaryotes.</title>
        <authorList>
            <person name="Spang A."/>
            <person name="Saw J.H."/>
            <person name="Jorgensen S.L."/>
            <person name="Zaremba-Niedzwiedzka K."/>
            <person name="Martijn J."/>
            <person name="Lind A.E."/>
            <person name="van Eijk R."/>
            <person name="Schleper C."/>
            <person name="Guy L."/>
            <person name="Ettema T.J."/>
        </authorList>
    </citation>
    <scope>NUCLEOTIDE SEQUENCE</scope>
</reference>
<feature type="domain" description="HTH araC/xylS-type" evidence="3">
    <location>
        <begin position="210"/>
        <end position="308"/>
    </location>
</feature>
<dbReference type="Pfam" id="PF06719">
    <property type="entry name" value="AraC_N"/>
    <property type="match status" value="1"/>
</dbReference>
<evidence type="ECO:0000313" key="4">
    <source>
        <dbReference type="EMBL" id="KKO10141.1"/>
    </source>
</evidence>
<dbReference type="InterPro" id="IPR009057">
    <property type="entry name" value="Homeodomain-like_sf"/>
</dbReference>
<organism evidence="4">
    <name type="scientific">marine sediment metagenome</name>
    <dbReference type="NCBI Taxonomy" id="412755"/>
    <lineage>
        <taxon>unclassified sequences</taxon>
        <taxon>metagenomes</taxon>
        <taxon>ecological metagenomes</taxon>
    </lineage>
</organism>
<evidence type="ECO:0000256" key="1">
    <source>
        <dbReference type="ARBA" id="ARBA00023015"/>
    </source>
</evidence>
<evidence type="ECO:0000256" key="2">
    <source>
        <dbReference type="ARBA" id="ARBA00023163"/>
    </source>
</evidence>
<dbReference type="EMBL" id="LAZR01000005">
    <property type="protein sequence ID" value="KKO10141.1"/>
    <property type="molecule type" value="Genomic_DNA"/>
</dbReference>
<dbReference type="PANTHER" id="PTHR43436:SF1">
    <property type="entry name" value="TRANSCRIPTIONAL REGULATORY PROTEIN"/>
    <property type="match status" value="1"/>
</dbReference>
<dbReference type="SUPFAM" id="SSF46689">
    <property type="entry name" value="Homeodomain-like"/>
    <property type="match status" value="2"/>
</dbReference>
<dbReference type="GO" id="GO:0003700">
    <property type="term" value="F:DNA-binding transcription factor activity"/>
    <property type="evidence" value="ECO:0007669"/>
    <property type="project" value="InterPro"/>
</dbReference>